<dbReference type="Gene3D" id="1.10.1540.10">
    <property type="entry name" value="BEACH domain"/>
    <property type="match status" value="1"/>
</dbReference>
<evidence type="ECO:0000313" key="2">
    <source>
        <dbReference type="EnsemblMetazoa" id="CJA16745.1"/>
    </source>
</evidence>
<dbReference type="PANTHER" id="PTHR13743">
    <property type="entry name" value="BEIGE/BEACH-RELATED"/>
    <property type="match status" value="1"/>
</dbReference>
<feature type="domain" description="BEACH" evidence="1">
    <location>
        <begin position="2001"/>
        <end position="2299"/>
    </location>
</feature>
<dbReference type="Pfam" id="PF02138">
    <property type="entry name" value="Beach"/>
    <property type="match status" value="1"/>
</dbReference>
<reference evidence="2" key="2">
    <citation type="submission" date="2022-06" db="UniProtKB">
        <authorList>
            <consortium name="EnsemblMetazoa"/>
        </authorList>
    </citation>
    <scope>IDENTIFICATION</scope>
    <source>
        <strain evidence="2">DF5081</strain>
    </source>
</reference>
<name>A0A8R1HZW0_CAEJA</name>
<dbReference type="GO" id="GO:0019901">
    <property type="term" value="F:protein kinase binding"/>
    <property type="evidence" value="ECO:0007669"/>
    <property type="project" value="TreeGrafter"/>
</dbReference>
<proteinExistence type="predicted"/>
<dbReference type="InterPro" id="IPR050865">
    <property type="entry name" value="BEACH_Domain"/>
</dbReference>
<protein>
    <submittedName>
        <fullName evidence="2">BEACH domain-containing protein</fullName>
    </submittedName>
</protein>
<dbReference type="SUPFAM" id="SSF81837">
    <property type="entry name" value="BEACH domain"/>
    <property type="match status" value="1"/>
</dbReference>
<organism evidence="2 3">
    <name type="scientific">Caenorhabditis japonica</name>
    <dbReference type="NCBI Taxonomy" id="281687"/>
    <lineage>
        <taxon>Eukaryota</taxon>
        <taxon>Metazoa</taxon>
        <taxon>Ecdysozoa</taxon>
        <taxon>Nematoda</taxon>
        <taxon>Chromadorea</taxon>
        <taxon>Rhabditida</taxon>
        <taxon>Rhabditina</taxon>
        <taxon>Rhabditomorpha</taxon>
        <taxon>Rhabditoidea</taxon>
        <taxon>Rhabditidae</taxon>
        <taxon>Peloderinae</taxon>
        <taxon>Caenorhabditis</taxon>
    </lineage>
</organism>
<accession>A0A8R1HZW0</accession>
<evidence type="ECO:0000313" key="3">
    <source>
        <dbReference type="Proteomes" id="UP000005237"/>
    </source>
</evidence>
<dbReference type="EnsemblMetazoa" id="CJA16745.1">
    <property type="protein sequence ID" value="CJA16745.1"/>
    <property type="gene ID" value="WBGene00135949"/>
</dbReference>
<keyword evidence="3" id="KW-1185">Reference proteome</keyword>
<dbReference type="InterPro" id="IPR000409">
    <property type="entry name" value="BEACH_dom"/>
</dbReference>
<dbReference type="GO" id="GO:0005829">
    <property type="term" value="C:cytosol"/>
    <property type="evidence" value="ECO:0007669"/>
    <property type="project" value="TreeGrafter"/>
</dbReference>
<dbReference type="CDD" id="cd06071">
    <property type="entry name" value="Beach"/>
    <property type="match status" value="1"/>
</dbReference>
<dbReference type="GO" id="GO:0016020">
    <property type="term" value="C:membrane"/>
    <property type="evidence" value="ECO:0007669"/>
    <property type="project" value="TreeGrafter"/>
</dbReference>
<evidence type="ECO:0000259" key="1">
    <source>
        <dbReference type="PROSITE" id="PS50197"/>
    </source>
</evidence>
<sequence length="2681" mass="310425">MDQDQNTILSLFTDFLTNEELNHGVLYFEPFRSHEREDAIKVLKSECGSDRHKEEVFKYNMTELFKKHYDQISSSPVGPNNALLERIKITLTNGSADYSELEGRIFENDNEQCYAVMHIASYVVRENDLFCIQLAIPPSTTEKSIDQIFLDYEITILRFLNLVTTGTSATSSRLLADFDGVLKSLIEGYNSKFESVDNRELRHSCVQSAAVLIECFWMITSKFLMEDNTTYRNIINTLKSIECPVILHSMMQFWINFPICPHIPNRRFYHHTLMVWIIPKHMEIDNLQITMLISKHRLQKSGVIPKTFTLYHALQNKHHNFIEMMLGSFDPDNFPSHEISEAKLKEMQEREYEELPFEQFESMWESIIVNSIRKNTTIRKIMIRAIISDFENQIFSDFKLMKQLSKQYLVEFANRKFYEQMIHEIKKRTLPDASAAGISSEVYKLIVNLQLHHFSHFVNLSTHEAENCFNLILEIFTNVPEFENTRTPYEVLSCCFQNACLYRNLELRNLMAQGIVEVLENISNFHALEYFLTLLAKVLRSHSSEELMRKNIHPHKRDPLIRGVKQIMLNVENLENFYEEDKDDSSLELFCKIHLTCLFILTFCDQTYVFSPLDMWFTSIDRILELDSGSEQGDKLKSFYSNLITRRILTSSSSYPVPQGQLLETVRNATPLFFLSWTPETSQQLIKNLKGTYDVSKFLQKNNSLIQLSSCNNLPMLSFALHRLNTILERGVLIPHLAHRKLKNYSDSEVGNRCISHIHSALKLSWSGAVQHEDMEYITHVVVNPKMSINVYLQFKIRDELDGSECIKFTIGKRVVMFTCTTDSISLQCLYETDKKEKFLDLQTPLYKVHTIMLRISNTGDKIDVITYGKAHTLLKSDKSFIVDEIKISVNSLHHTIPLIFQGDFQSLVDVHEIGISSKNIENARKFTLITKGRKLNIGQIFHPVIPIRHSQTISLYKEQPGFENAVQQLRSAGGFGFIFYSFTNMFLEIEHNVEKVTAHWELLLTYLSSPYIESEKFSRLEAIRMTSLLFRFDYYKIPEQILQKIFDICMTSDSEIKEAVFLTELLSESIYWEHDLTMFYRLLVRFKSTKPGANLDKLLPLILQIVAKIIKNDTGSEEVHDIVTIMIEIFKEWCRSPHSTRTNQLVTFMMDLFDFEKISPHHEQFRWIEDSVLERELSRQPVLVLNGGEPVTSLSTKNLSLLQLDLPFGNYDDDEFFSNLSPANEPHTNNELRIFTRNRDYMMKGLLQILLQSYILCPDSQYDCFDSITAERICFLIEVNNNGKVIGALVEMYEAIINHNIYSDKITQIFQLDLLRVLARQLHGKPPTLQAVNALFSILLREQVDVSAGLDTSHLEAFSPNAISCQCVYPLLTVLEETVDEVDISVFTVVCTSLNKVYIYNNQLTQAMTVAGLDESMTAILLKLARLGDFRTRNEKLKSLLDPWFAFAVSIVRVGVNGRNFVFEGAARFISHLLLLYSQENGKLLDNPESAAQRLLRDNIYWALCVLLLQLFKFLLDIALADSNKHRSASNSSLHMLGYEEEADEIDVNAQKPTKFWDEIAQKVKESVMGPNHNMFKSPYRKHKDTPLSAEEMRHRIKDVLVLCQNFFKLTTRVESDEEENLYRIFFEEISRWVLDEIWPSSIWIASDMMFITNIYANCVAFVMTDIHQYMSPFSKVCSRQKLIRMEFMLQKIIRSQQKIATVFGNIMDIDQMMKLTMENITQREDHNSVIFKLAVLFLNSPTKSKGSMNYPHPRTPDLIQRMTVESEIASRFWLDQRNEVIRKTDLRSRTPEYQCDVLEINNSLEKLQKTLSTPRNVKRVNEICELMQKIDENERVFSRLSLVKNNHKPRKITTILGPRGERMITDVTDIKTKEMFAVENASEKTSKFREIFEILSCSRIRKQDVFARYTCLHGVLITNGVQTNPIFQLHRSGITALPCGSHLFEKTYLFEDMTMIFRRPMRPWDALDVSFEILLKNHQTILIFSQQRLAKFLLQHASKLIATENHLMTVTKQWEEGKTSNFEYIMMLNLFAGRTVHDSSNYPVFPRVIAKFGDHEIDLLDKSLYRKLDRPVAAQDAASVEKHKEHYNELRENEEVSRLAPYHFGSMCSNRGIVSFFNIRLLHFGEEAIELQDGRFDFPDRLFHNVESGLGLGKIESGNDYKELVPELFTTVEVLRNENGNLFGERQNGEEVGDVEVPMWCFANGIPHHEFFIQVHRQALESEHVQSMLHHWIDLIFGYKARGKAALEATNVYHPAVYPGSSPPSGFDSLLTNAYEANQKTLGSAPNQLFNQPHPKRELILHRHGSVRNMHGLAFGKELTAGAYEVGEFTIERHPSQRVWRRMKNLKMKIFNKTEKGAEPIQLFKRIRDRKEKDPTDLIVKVRENVLILSDGSTETTTKHTRKVIDVSVDEQYVACLIQQGPIELYKMLYKTFGKSRIAVVRNENKILSTKHYGTLPIQNGHYLSVDVCTSFSTVFTIHKTENNSCVSVWDLHSHHIRATCIIEGIMESCGLIKNLGDLVVSEMWNGEQVRYEKQWRTKRKASKKKKYCGKTKLTVTEQTIAKINVNAKPYLSKYVSNNQFVHSGVISMPPEPAMGIQTLAMIRNDNAIVLFETLSLTQMRVLEVDNGPGYCLRELRYQDDNTLIALYKENRSLRKKNRELYKNLGCAPPTRTWMFKPK</sequence>
<dbReference type="InterPro" id="IPR036372">
    <property type="entry name" value="BEACH_dom_sf"/>
</dbReference>
<dbReference type="OMA" id="MIFRRPM"/>
<dbReference type="GO" id="GO:0008104">
    <property type="term" value="P:intracellular protein localization"/>
    <property type="evidence" value="ECO:0007669"/>
    <property type="project" value="TreeGrafter"/>
</dbReference>
<dbReference type="SMART" id="SM01026">
    <property type="entry name" value="Beach"/>
    <property type="match status" value="1"/>
</dbReference>
<dbReference type="PROSITE" id="PS50197">
    <property type="entry name" value="BEACH"/>
    <property type="match status" value="1"/>
</dbReference>
<dbReference type="Proteomes" id="UP000005237">
    <property type="component" value="Unassembled WGS sequence"/>
</dbReference>
<reference evidence="3" key="1">
    <citation type="submission" date="2010-08" db="EMBL/GenBank/DDBJ databases">
        <authorList>
            <consortium name="Caenorhabditis japonica Sequencing Consortium"/>
            <person name="Wilson R.K."/>
        </authorList>
    </citation>
    <scope>NUCLEOTIDE SEQUENCE [LARGE SCALE GENOMIC DNA]</scope>
    <source>
        <strain evidence="3">DF5081</strain>
    </source>
</reference>
<dbReference type="PANTHER" id="PTHR13743:SF112">
    <property type="entry name" value="BEACH DOMAIN-CONTAINING PROTEIN"/>
    <property type="match status" value="1"/>
</dbReference>